<dbReference type="RefSeq" id="WP_022216619.1">
    <property type="nucleotide sequence ID" value="NZ_BLYL01000019.1"/>
</dbReference>
<proteinExistence type="predicted"/>
<dbReference type="Proteomes" id="UP000660047">
    <property type="component" value="Unassembled WGS sequence"/>
</dbReference>
<gene>
    <name evidence="6" type="ORF">COEU31_25480</name>
</gene>
<comment type="caution">
    <text evidence="6">The sequence shown here is derived from an EMBL/GenBank/DDBJ whole genome shotgun (WGS) entry which is preliminary data.</text>
</comment>
<reference evidence="6" key="1">
    <citation type="submission" date="2020-06" db="EMBL/GenBank/DDBJ databases">
        <title>Characterization of fructooligosaccharide metabolism and fructooligosaccharide-degrading enzymes in human commensal butyrate producers.</title>
        <authorList>
            <person name="Tanno H."/>
            <person name="Fujii T."/>
            <person name="Hirano K."/>
            <person name="Maeno S."/>
            <person name="Tonozuka T."/>
            <person name="Sakamoto M."/>
            <person name="Ohkuma M."/>
            <person name="Tochio T."/>
            <person name="Endo A."/>
        </authorList>
    </citation>
    <scope>NUCLEOTIDE SEQUENCE</scope>
    <source>
        <strain evidence="6">JCM 31265</strain>
    </source>
</reference>
<evidence type="ECO:0000313" key="7">
    <source>
        <dbReference type="Proteomes" id="UP000660047"/>
    </source>
</evidence>
<name>A0AAI9K6E0_9FIRM</name>
<evidence type="ECO:0000256" key="2">
    <source>
        <dbReference type="ARBA" id="ARBA00023136"/>
    </source>
</evidence>
<dbReference type="GO" id="GO:0016020">
    <property type="term" value="C:membrane"/>
    <property type="evidence" value="ECO:0007669"/>
    <property type="project" value="UniProtKB-SubCell"/>
</dbReference>
<dbReference type="PROSITE" id="PS51123">
    <property type="entry name" value="OMPA_2"/>
    <property type="match status" value="1"/>
</dbReference>
<dbReference type="InterPro" id="IPR006664">
    <property type="entry name" value="OMP_bac"/>
</dbReference>
<dbReference type="EMBL" id="BLYL01000019">
    <property type="protein sequence ID" value="GFO95502.1"/>
    <property type="molecule type" value="Genomic_DNA"/>
</dbReference>
<evidence type="ECO:0000256" key="1">
    <source>
        <dbReference type="ARBA" id="ARBA00004370"/>
    </source>
</evidence>
<feature type="domain" description="OmpA-like" evidence="5">
    <location>
        <begin position="1"/>
        <end position="88"/>
    </location>
</feature>
<protein>
    <recommendedName>
        <fullName evidence="5">OmpA-like domain-containing protein</fullName>
    </recommendedName>
</protein>
<dbReference type="Gene3D" id="3.30.1330.60">
    <property type="entry name" value="OmpA-like domain"/>
    <property type="match status" value="1"/>
</dbReference>
<evidence type="ECO:0000259" key="5">
    <source>
        <dbReference type="PROSITE" id="PS51123"/>
    </source>
</evidence>
<organism evidence="6 7">
    <name type="scientific">Coprococcus eutactus</name>
    <dbReference type="NCBI Taxonomy" id="33043"/>
    <lineage>
        <taxon>Bacteria</taxon>
        <taxon>Bacillati</taxon>
        <taxon>Bacillota</taxon>
        <taxon>Clostridia</taxon>
        <taxon>Lachnospirales</taxon>
        <taxon>Lachnospiraceae</taxon>
        <taxon>Coprococcus</taxon>
    </lineage>
</organism>
<keyword evidence="2 3" id="KW-0472">Membrane</keyword>
<sequence length="88" mass="9981">MLTINQFLPKYCSVLLRDDYREYVSEIIIEGHTDTNGSYIYNLELSQQRAFSVAKYCLTESNGIISSGHGSVETRGDQVQASGRRDDR</sequence>
<dbReference type="InterPro" id="IPR006665">
    <property type="entry name" value="OmpA-like"/>
</dbReference>
<dbReference type="SUPFAM" id="SSF103088">
    <property type="entry name" value="OmpA-like"/>
    <property type="match status" value="1"/>
</dbReference>
<evidence type="ECO:0000256" key="3">
    <source>
        <dbReference type="PROSITE-ProRule" id="PRU00473"/>
    </source>
</evidence>
<evidence type="ECO:0000256" key="4">
    <source>
        <dbReference type="SAM" id="MobiDB-lite"/>
    </source>
</evidence>
<accession>A0AAI9K6E0</accession>
<evidence type="ECO:0000313" key="6">
    <source>
        <dbReference type="EMBL" id="GFO95502.1"/>
    </source>
</evidence>
<dbReference type="PRINTS" id="PR01021">
    <property type="entry name" value="OMPADOMAIN"/>
</dbReference>
<dbReference type="Pfam" id="PF00691">
    <property type="entry name" value="OmpA"/>
    <property type="match status" value="1"/>
</dbReference>
<feature type="region of interest" description="Disordered" evidence="4">
    <location>
        <begin position="64"/>
        <end position="88"/>
    </location>
</feature>
<dbReference type="AlphaFoldDB" id="A0AAI9K6E0"/>
<dbReference type="InterPro" id="IPR036737">
    <property type="entry name" value="OmpA-like_sf"/>
</dbReference>
<comment type="subcellular location">
    <subcellularLocation>
        <location evidence="1">Membrane</location>
    </subcellularLocation>
</comment>